<evidence type="ECO:0000256" key="4">
    <source>
        <dbReference type="ARBA" id="ARBA00022692"/>
    </source>
</evidence>
<sequence>MWKYVSKRFGKSALALIICSFICFILIRQLPGSAAYSIYGANAQRLTEEEKVRIEQALLGNESLIMQYIQWIGDILRGDWGFSFSKQQNVLTLIMEQSLYTAIVVTLALIFTNILMTLWFYLLQRLRHKLLRSILGGLLLGAMVVPGFWLSFFLLWLCGVILGWFPIYGVGDGSMGALIYHAILPSIALALPAVYYGVKLLEDQFAGLKQQPFMIHLQRRGISRSRLARHVFPHVGLVYLQLNGYFVTAFIGGTIAVETVFSIPGVGKLTVEATKLHDYPTLLMIILVSLAVILVVQLLIDLCSCWIDPRVFRSLKD</sequence>
<evidence type="ECO:0000313" key="10">
    <source>
        <dbReference type="Proteomes" id="UP000600565"/>
    </source>
</evidence>
<keyword evidence="10" id="KW-1185">Reference proteome</keyword>
<dbReference type="PROSITE" id="PS50928">
    <property type="entry name" value="ABC_TM1"/>
    <property type="match status" value="1"/>
</dbReference>
<keyword evidence="5 7" id="KW-1133">Transmembrane helix</keyword>
<keyword evidence="3" id="KW-1003">Cell membrane</keyword>
<feature type="transmembrane region" description="Helical" evidence="7">
    <location>
        <begin position="134"/>
        <end position="165"/>
    </location>
</feature>
<keyword evidence="6 7" id="KW-0472">Membrane</keyword>
<organism evidence="9 10">
    <name type="scientific">Solibacillus merdavium</name>
    <dbReference type="NCBI Taxonomy" id="2762218"/>
    <lineage>
        <taxon>Bacteria</taxon>
        <taxon>Bacillati</taxon>
        <taxon>Bacillota</taxon>
        <taxon>Bacilli</taxon>
        <taxon>Bacillales</taxon>
        <taxon>Caryophanaceae</taxon>
        <taxon>Solibacillus</taxon>
    </lineage>
</organism>
<feature type="transmembrane region" description="Helical" evidence="7">
    <location>
        <begin position="283"/>
        <end position="307"/>
    </location>
</feature>
<dbReference type="Proteomes" id="UP000600565">
    <property type="component" value="Unassembled WGS sequence"/>
</dbReference>
<dbReference type="Pfam" id="PF19300">
    <property type="entry name" value="BPD_transp_1_N"/>
    <property type="match status" value="1"/>
</dbReference>
<keyword evidence="2 7" id="KW-0813">Transport</keyword>
<feature type="domain" description="ABC transmembrane type-1" evidence="8">
    <location>
        <begin position="98"/>
        <end position="300"/>
    </location>
</feature>
<evidence type="ECO:0000256" key="1">
    <source>
        <dbReference type="ARBA" id="ARBA00004651"/>
    </source>
</evidence>
<feature type="transmembrane region" description="Helical" evidence="7">
    <location>
        <begin position="99"/>
        <end position="122"/>
    </location>
</feature>
<feature type="transmembrane region" description="Helical" evidence="7">
    <location>
        <begin position="177"/>
        <end position="198"/>
    </location>
</feature>
<evidence type="ECO:0000313" key="9">
    <source>
        <dbReference type="EMBL" id="MBD8032522.1"/>
    </source>
</evidence>
<dbReference type="InterPro" id="IPR000515">
    <property type="entry name" value="MetI-like"/>
</dbReference>
<gene>
    <name evidence="9" type="ORF">H9632_05530</name>
</gene>
<proteinExistence type="inferred from homology"/>
<evidence type="ECO:0000256" key="6">
    <source>
        <dbReference type="ARBA" id="ARBA00023136"/>
    </source>
</evidence>
<comment type="similarity">
    <text evidence="7">Belongs to the binding-protein-dependent transport system permease family.</text>
</comment>
<dbReference type="PANTHER" id="PTHR43163:SF3">
    <property type="entry name" value="PEPTIDE ABC TRANSPORTER PERMEASE PROTEIN"/>
    <property type="match status" value="1"/>
</dbReference>
<evidence type="ECO:0000259" key="8">
    <source>
        <dbReference type="PROSITE" id="PS50928"/>
    </source>
</evidence>
<keyword evidence="4 7" id="KW-0812">Transmembrane</keyword>
<accession>A0ABR8XKQ5</accession>
<evidence type="ECO:0000256" key="3">
    <source>
        <dbReference type="ARBA" id="ARBA00022475"/>
    </source>
</evidence>
<feature type="transmembrane region" description="Helical" evidence="7">
    <location>
        <begin position="12"/>
        <end position="30"/>
    </location>
</feature>
<comment type="subcellular location">
    <subcellularLocation>
        <location evidence="1 7">Cell membrane</location>
        <topology evidence="1 7">Multi-pass membrane protein</topology>
    </subcellularLocation>
</comment>
<reference evidence="9 10" key="1">
    <citation type="submission" date="2020-08" db="EMBL/GenBank/DDBJ databases">
        <title>A Genomic Blueprint of the Chicken Gut Microbiome.</title>
        <authorList>
            <person name="Gilroy R."/>
            <person name="Ravi A."/>
            <person name="Getino M."/>
            <person name="Pursley I."/>
            <person name="Horton D.L."/>
            <person name="Alikhan N.-F."/>
            <person name="Baker D."/>
            <person name="Gharbi K."/>
            <person name="Hall N."/>
            <person name="Watson M."/>
            <person name="Adriaenssens E.M."/>
            <person name="Foster-Nyarko E."/>
            <person name="Jarju S."/>
            <person name="Secka A."/>
            <person name="Antonio M."/>
            <person name="Oren A."/>
            <person name="Chaudhuri R."/>
            <person name="La Ragione R.M."/>
            <person name="Hildebrand F."/>
            <person name="Pallen M.J."/>
        </authorList>
    </citation>
    <scope>NUCLEOTIDE SEQUENCE [LARGE SCALE GENOMIC DNA]</scope>
    <source>
        <strain evidence="9 10">Sa1YVA6</strain>
    </source>
</reference>
<evidence type="ECO:0000256" key="7">
    <source>
        <dbReference type="RuleBase" id="RU363032"/>
    </source>
</evidence>
<dbReference type="InterPro" id="IPR045621">
    <property type="entry name" value="BPD_transp_1_N"/>
</dbReference>
<evidence type="ECO:0000256" key="2">
    <source>
        <dbReference type="ARBA" id="ARBA00022448"/>
    </source>
</evidence>
<dbReference type="RefSeq" id="WP_191703113.1">
    <property type="nucleotide sequence ID" value="NZ_JACSPW010000003.1"/>
</dbReference>
<feature type="transmembrane region" description="Helical" evidence="7">
    <location>
        <begin position="242"/>
        <end position="263"/>
    </location>
</feature>
<dbReference type="EMBL" id="JACSPW010000003">
    <property type="protein sequence ID" value="MBD8032522.1"/>
    <property type="molecule type" value="Genomic_DNA"/>
</dbReference>
<dbReference type="Pfam" id="PF00528">
    <property type="entry name" value="BPD_transp_1"/>
    <property type="match status" value="1"/>
</dbReference>
<name>A0ABR8XKQ5_9BACL</name>
<comment type="caution">
    <text evidence="9">The sequence shown here is derived from an EMBL/GenBank/DDBJ whole genome shotgun (WGS) entry which is preliminary data.</text>
</comment>
<protein>
    <submittedName>
        <fullName evidence="9">ABC transporter permease</fullName>
    </submittedName>
</protein>
<dbReference type="PANTHER" id="PTHR43163">
    <property type="entry name" value="DIPEPTIDE TRANSPORT SYSTEM PERMEASE PROTEIN DPPB-RELATED"/>
    <property type="match status" value="1"/>
</dbReference>
<evidence type="ECO:0000256" key="5">
    <source>
        <dbReference type="ARBA" id="ARBA00022989"/>
    </source>
</evidence>